<gene>
    <name evidence="3" type="ORF">POPTR_009G049300</name>
</gene>
<dbReference type="Proteomes" id="UP000006729">
    <property type="component" value="Chromosome 9"/>
</dbReference>
<keyword evidence="1" id="KW-0732">Signal</keyword>
<evidence type="ECO:0000259" key="2">
    <source>
        <dbReference type="Pfam" id="PF14368"/>
    </source>
</evidence>
<keyword evidence="4" id="KW-1185">Reference proteome</keyword>
<dbReference type="InParanoid" id="A0A3N7FNI6"/>
<name>A0A3N7FNI6_POPTR</name>
<organism evidence="3 4">
    <name type="scientific">Populus trichocarpa</name>
    <name type="common">Western balsam poplar</name>
    <name type="synonym">Populus balsamifera subsp. trichocarpa</name>
    <dbReference type="NCBI Taxonomy" id="3694"/>
    <lineage>
        <taxon>Eukaryota</taxon>
        <taxon>Viridiplantae</taxon>
        <taxon>Streptophyta</taxon>
        <taxon>Embryophyta</taxon>
        <taxon>Tracheophyta</taxon>
        <taxon>Spermatophyta</taxon>
        <taxon>Magnoliopsida</taxon>
        <taxon>eudicotyledons</taxon>
        <taxon>Gunneridae</taxon>
        <taxon>Pentapetalae</taxon>
        <taxon>rosids</taxon>
        <taxon>fabids</taxon>
        <taxon>Malpighiales</taxon>
        <taxon>Salicaceae</taxon>
        <taxon>Saliceae</taxon>
        <taxon>Populus</taxon>
    </lineage>
</organism>
<dbReference type="PANTHER" id="PTHR33286:SF1">
    <property type="entry name" value="OS01G0800600 PROTEIN"/>
    <property type="match status" value="1"/>
</dbReference>
<evidence type="ECO:0000313" key="3">
    <source>
        <dbReference type="EMBL" id="RQO95570.1"/>
    </source>
</evidence>
<dbReference type="SUPFAM" id="SSF47699">
    <property type="entry name" value="Bifunctional inhibitor/lipid-transfer protein/seed storage 2S albumin"/>
    <property type="match status" value="1"/>
</dbReference>
<dbReference type="InterPro" id="IPR036312">
    <property type="entry name" value="Bifun_inhib/LTP/seed_sf"/>
</dbReference>
<sequence length="120" mass="12911">MQRPREMASTKTHALVLAWLVVVGARFLGDHKVSAQCGGSFVDIEAQCSQFVHKTGPKTPPSLGCCQVVKTLNVNCVCRFVTPQVEAMISMEKVVYVARTCGVTVRAGTQCGSYVVPPLV</sequence>
<dbReference type="PANTHER" id="PTHR33286">
    <property type="entry name" value="BIFUNCTIONAL INHIBITOR/LIPID-TRANSFER PROTEIN/SEED STORAGE 2S ALBUMIN SUPERFAMILY PROTEIN"/>
    <property type="match status" value="1"/>
</dbReference>
<feature type="chain" id="PRO_5018311867" description="Bifunctional inhibitor/plant lipid transfer protein/seed storage helical domain-containing protein" evidence="1">
    <location>
        <begin position="26"/>
        <end position="120"/>
    </location>
</feature>
<feature type="signal peptide" evidence="1">
    <location>
        <begin position="1"/>
        <end position="25"/>
    </location>
</feature>
<reference evidence="3 4" key="1">
    <citation type="journal article" date="2006" name="Science">
        <title>The genome of black cottonwood, Populus trichocarpa (Torr. &amp; Gray).</title>
        <authorList>
            <person name="Tuskan G.A."/>
            <person name="Difazio S."/>
            <person name="Jansson S."/>
            <person name="Bohlmann J."/>
            <person name="Grigoriev I."/>
            <person name="Hellsten U."/>
            <person name="Putnam N."/>
            <person name="Ralph S."/>
            <person name="Rombauts S."/>
            <person name="Salamov A."/>
            <person name="Schein J."/>
            <person name="Sterck L."/>
            <person name="Aerts A."/>
            <person name="Bhalerao R.R."/>
            <person name="Bhalerao R.P."/>
            <person name="Blaudez D."/>
            <person name="Boerjan W."/>
            <person name="Brun A."/>
            <person name="Brunner A."/>
            <person name="Busov V."/>
            <person name="Campbell M."/>
            <person name="Carlson J."/>
            <person name="Chalot M."/>
            <person name="Chapman J."/>
            <person name="Chen G.L."/>
            <person name="Cooper D."/>
            <person name="Coutinho P.M."/>
            <person name="Couturier J."/>
            <person name="Covert S."/>
            <person name="Cronk Q."/>
            <person name="Cunningham R."/>
            <person name="Davis J."/>
            <person name="Degroeve S."/>
            <person name="Dejardin A."/>
            <person name="Depamphilis C."/>
            <person name="Detter J."/>
            <person name="Dirks B."/>
            <person name="Dubchak I."/>
            <person name="Duplessis S."/>
            <person name="Ehlting J."/>
            <person name="Ellis B."/>
            <person name="Gendler K."/>
            <person name="Goodstein D."/>
            <person name="Gribskov M."/>
            <person name="Grimwood J."/>
            <person name="Groover A."/>
            <person name="Gunter L."/>
            <person name="Hamberger B."/>
            <person name="Heinze B."/>
            <person name="Helariutta Y."/>
            <person name="Henrissat B."/>
            <person name="Holligan D."/>
            <person name="Holt R."/>
            <person name="Huang W."/>
            <person name="Islam-Faridi N."/>
            <person name="Jones S."/>
            <person name="Jones-Rhoades M."/>
            <person name="Jorgensen R."/>
            <person name="Joshi C."/>
            <person name="Kangasjarvi J."/>
            <person name="Karlsson J."/>
            <person name="Kelleher C."/>
            <person name="Kirkpatrick R."/>
            <person name="Kirst M."/>
            <person name="Kohler A."/>
            <person name="Kalluri U."/>
            <person name="Larimer F."/>
            <person name="Leebens-Mack J."/>
            <person name="Leple J.C."/>
            <person name="Locascio P."/>
            <person name="Lou Y."/>
            <person name="Lucas S."/>
            <person name="Martin F."/>
            <person name="Montanini B."/>
            <person name="Napoli C."/>
            <person name="Nelson D.R."/>
            <person name="Nelson C."/>
            <person name="Nieminen K."/>
            <person name="Nilsson O."/>
            <person name="Pereda V."/>
            <person name="Peter G."/>
            <person name="Philippe R."/>
            <person name="Pilate G."/>
            <person name="Poliakov A."/>
            <person name="Razumovskaya J."/>
            <person name="Richardson P."/>
            <person name="Rinaldi C."/>
            <person name="Ritland K."/>
            <person name="Rouze P."/>
            <person name="Ryaboy D."/>
            <person name="Schmutz J."/>
            <person name="Schrader J."/>
            <person name="Segerman B."/>
            <person name="Shin H."/>
            <person name="Siddiqui A."/>
            <person name="Sterky F."/>
            <person name="Terry A."/>
            <person name="Tsai C.J."/>
            <person name="Uberbacher E."/>
            <person name="Unneberg P."/>
            <person name="Vahala J."/>
            <person name="Wall K."/>
            <person name="Wessler S."/>
            <person name="Yang G."/>
            <person name="Yin T."/>
            <person name="Douglas C."/>
            <person name="Marra M."/>
            <person name="Sandberg G."/>
            <person name="Van de Peer Y."/>
            <person name="Rokhsar D."/>
        </authorList>
    </citation>
    <scope>NUCLEOTIDE SEQUENCE [LARGE SCALE GENOMIC DNA]</scope>
    <source>
        <strain evidence="4">cv. Nisqually</strain>
    </source>
</reference>
<dbReference type="InterPro" id="IPR044741">
    <property type="entry name" value="NsLTP-like"/>
</dbReference>
<dbReference type="EMBL" id="CM009298">
    <property type="protein sequence ID" value="RQO95570.1"/>
    <property type="molecule type" value="Genomic_DNA"/>
</dbReference>
<dbReference type="Gene3D" id="1.10.110.10">
    <property type="entry name" value="Plant lipid-transfer and hydrophobic proteins"/>
    <property type="match status" value="1"/>
</dbReference>
<accession>A0A3N7FNI6</accession>
<dbReference type="CDD" id="cd04660">
    <property type="entry name" value="nsLTP_like"/>
    <property type="match status" value="1"/>
</dbReference>
<dbReference type="Pfam" id="PF14368">
    <property type="entry name" value="LTP_2"/>
    <property type="match status" value="1"/>
</dbReference>
<protein>
    <recommendedName>
        <fullName evidence="2">Bifunctional inhibitor/plant lipid transfer protein/seed storage helical domain-containing protein</fullName>
    </recommendedName>
</protein>
<dbReference type="AlphaFoldDB" id="A0A3N7FNI6"/>
<dbReference type="STRING" id="3694.A0A3N7FNI6"/>
<dbReference type="InterPro" id="IPR016140">
    <property type="entry name" value="Bifunc_inhib/LTP/seed_store"/>
</dbReference>
<evidence type="ECO:0000313" key="4">
    <source>
        <dbReference type="Proteomes" id="UP000006729"/>
    </source>
</evidence>
<feature type="domain" description="Bifunctional inhibitor/plant lipid transfer protein/seed storage helical" evidence="2">
    <location>
        <begin position="18"/>
        <end position="111"/>
    </location>
</feature>
<evidence type="ECO:0000256" key="1">
    <source>
        <dbReference type="SAM" id="SignalP"/>
    </source>
</evidence>
<proteinExistence type="predicted"/>